<dbReference type="InterPro" id="IPR036847">
    <property type="entry name" value="RimP_C_sf"/>
</dbReference>
<dbReference type="GO" id="GO:0005829">
    <property type="term" value="C:cytosol"/>
    <property type="evidence" value="ECO:0007669"/>
    <property type="project" value="TreeGrafter"/>
</dbReference>
<keyword evidence="2 3" id="KW-0690">Ribosome biogenesis</keyword>
<evidence type="ECO:0000256" key="2">
    <source>
        <dbReference type="ARBA" id="ARBA00022517"/>
    </source>
</evidence>
<gene>
    <name evidence="3" type="primary">rimP</name>
    <name evidence="6" type="ORF">SAMN05216454_10182</name>
</gene>
<dbReference type="EMBL" id="FODF01000001">
    <property type="protein sequence ID" value="SEN17553.1"/>
    <property type="molecule type" value="Genomic_DNA"/>
</dbReference>
<dbReference type="InterPro" id="IPR035956">
    <property type="entry name" value="RimP_N_sf"/>
</dbReference>
<protein>
    <recommendedName>
        <fullName evidence="3">Ribosome maturation factor RimP</fullName>
    </recommendedName>
</protein>
<dbReference type="FunFam" id="3.30.300.70:FF:000001">
    <property type="entry name" value="Ribosome maturation factor RimP"/>
    <property type="match status" value="1"/>
</dbReference>
<dbReference type="SUPFAM" id="SSF75420">
    <property type="entry name" value="YhbC-like, N-terminal domain"/>
    <property type="match status" value="1"/>
</dbReference>
<comment type="similarity">
    <text evidence="3">Belongs to the RimP family.</text>
</comment>
<dbReference type="Proteomes" id="UP000199512">
    <property type="component" value="Unassembled WGS sequence"/>
</dbReference>
<dbReference type="PANTHER" id="PTHR33867:SF1">
    <property type="entry name" value="RIBOSOME MATURATION FACTOR RIMP"/>
    <property type="match status" value="1"/>
</dbReference>
<dbReference type="InterPro" id="IPR028989">
    <property type="entry name" value="RimP_N"/>
</dbReference>
<dbReference type="PANTHER" id="PTHR33867">
    <property type="entry name" value="RIBOSOME MATURATION FACTOR RIMP"/>
    <property type="match status" value="1"/>
</dbReference>
<name>A0A1H8EDJ7_9FIRM</name>
<dbReference type="GO" id="GO:0006412">
    <property type="term" value="P:translation"/>
    <property type="evidence" value="ECO:0007669"/>
    <property type="project" value="TreeGrafter"/>
</dbReference>
<dbReference type="STRING" id="215200.SAMN05216454_10182"/>
<keyword evidence="7" id="KW-1185">Reference proteome</keyword>
<organism evidence="6 7">
    <name type="scientific">Peptostreptococcus russellii</name>
    <dbReference type="NCBI Taxonomy" id="215200"/>
    <lineage>
        <taxon>Bacteria</taxon>
        <taxon>Bacillati</taxon>
        <taxon>Bacillota</taxon>
        <taxon>Clostridia</taxon>
        <taxon>Peptostreptococcales</taxon>
        <taxon>Peptostreptococcaceae</taxon>
        <taxon>Peptostreptococcus</taxon>
    </lineage>
</organism>
<feature type="domain" description="Ribosome maturation factor RimP N-terminal" evidence="4">
    <location>
        <begin position="13"/>
        <end position="84"/>
    </location>
</feature>
<sequence length="155" mass="17813">MKKNTAQRVEELAQPIIDELGYELVDVEFVKEAGMHYLRVILDDENGIGLDECEKVSRLLSPQLDEKNFIEENYFLEVCSPGIDRVLKRDKEFSKYAGKQVDVKLYKNDEELKTKQFEATLSGLDEDGNVVLLVDGNEKKLTRKEIAQIRLSVVF</sequence>
<evidence type="ECO:0000313" key="6">
    <source>
        <dbReference type="EMBL" id="SEN17553.1"/>
    </source>
</evidence>
<dbReference type="Gene3D" id="3.30.300.70">
    <property type="entry name" value="RimP-like superfamily, N-terminal"/>
    <property type="match status" value="1"/>
</dbReference>
<accession>A0A1H8EDJ7</accession>
<evidence type="ECO:0000259" key="5">
    <source>
        <dbReference type="Pfam" id="PF17384"/>
    </source>
</evidence>
<evidence type="ECO:0000256" key="1">
    <source>
        <dbReference type="ARBA" id="ARBA00022490"/>
    </source>
</evidence>
<dbReference type="InterPro" id="IPR028998">
    <property type="entry name" value="RimP_C"/>
</dbReference>
<dbReference type="RefSeq" id="WP_091973033.1">
    <property type="nucleotide sequence ID" value="NZ_CAUWDX010000075.1"/>
</dbReference>
<dbReference type="OrthoDB" id="9805006at2"/>
<keyword evidence="1 3" id="KW-0963">Cytoplasm</keyword>
<dbReference type="HAMAP" id="MF_01077">
    <property type="entry name" value="RimP"/>
    <property type="match status" value="1"/>
</dbReference>
<dbReference type="SUPFAM" id="SSF74942">
    <property type="entry name" value="YhbC-like, C-terminal domain"/>
    <property type="match status" value="1"/>
</dbReference>
<dbReference type="InterPro" id="IPR003728">
    <property type="entry name" value="Ribosome_maturation_RimP"/>
</dbReference>
<reference evidence="6 7" key="1">
    <citation type="submission" date="2016-10" db="EMBL/GenBank/DDBJ databases">
        <authorList>
            <person name="de Groot N.N."/>
        </authorList>
    </citation>
    <scope>NUCLEOTIDE SEQUENCE [LARGE SCALE GENOMIC DNA]</scope>
    <source>
        <strain evidence="6 7">Calf135</strain>
    </source>
</reference>
<dbReference type="Pfam" id="PF17384">
    <property type="entry name" value="DUF150_C"/>
    <property type="match status" value="1"/>
</dbReference>
<dbReference type="AlphaFoldDB" id="A0A1H8EDJ7"/>
<feature type="domain" description="Ribosome maturation factor RimP C-terminal" evidence="5">
    <location>
        <begin position="87"/>
        <end position="155"/>
    </location>
</feature>
<evidence type="ECO:0000313" key="7">
    <source>
        <dbReference type="Proteomes" id="UP000199512"/>
    </source>
</evidence>
<evidence type="ECO:0000256" key="3">
    <source>
        <dbReference type="HAMAP-Rule" id="MF_01077"/>
    </source>
</evidence>
<comment type="subcellular location">
    <subcellularLocation>
        <location evidence="3">Cytoplasm</location>
    </subcellularLocation>
</comment>
<evidence type="ECO:0000259" key="4">
    <source>
        <dbReference type="Pfam" id="PF02576"/>
    </source>
</evidence>
<dbReference type="GO" id="GO:0000028">
    <property type="term" value="P:ribosomal small subunit assembly"/>
    <property type="evidence" value="ECO:0007669"/>
    <property type="project" value="TreeGrafter"/>
</dbReference>
<dbReference type="CDD" id="cd01734">
    <property type="entry name" value="YlxS_C"/>
    <property type="match status" value="1"/>
</dbReference>
<dbReference type="Gene3D" id="2.30.30.180">
    <property type="entry name" value="Ribosome maturation factor RimP, C-terminal domain"/>
    <property type="match status" value="1"/>
</dbReference>
<proteinExistence type="inferred from homology"/>
<dbReference type="Pfam" id="PF02576">
    <property type="entry name" value="RimP_N"/>
    <property type="match status" value="1"/>
</dbReference>
<comment type="function">
    <text evidence="3">Required for maturation of 30S ribosomal subunits.</text>
</comment>